<feature type="region of interest" description="Disordered" evidence="1">
    <location>
        <begin position="1"/>
        <end position="43"/>
    </location>
</feature>
<protein>
    <submittedName>
        <fullName evidence="2">Uncharacterized protein</fullName>
    </submittedName>
</protein>
<gene>
    <name evidence="2" type="ORF">N0F65_006228</name>
</gene>
<dbReference type="AlphaFoldDB" id="A0AAV2Z2N9"/>
<feature type="region of interest" description="Disordered" evidence="1">
    <location>
        <begin position="62"/>
        <end position="82"/>
    </location>
</feature>
<reference evidence="2" key="1">
    <citation type="submission" date="2022-11" db="EMBL/GenBank/DDBJ databases">
        <authorList>
            <person name="Morgan W.R."/>
            <person name="Tartar A."/>
        </authorList>
    </citation>
    <scope>NUCLEOTIDE SEQUENCE</scope>
    <source>
        <strain evidence="2">ARSEF 373</strain>
    </source>
</reference>
<feature type="compositionally biased region" description="Basic residues" evidence="1">
    <location>
        <begin position="15"/>
        <end position="35"/>
    </location>
</feature>
<dbReference type="Proteomes" id="UP001146120">
    <property type="component" value="Unassembled WGS sequence"/>
</dbReference>
<sequence>MDASTIGMTQDCRPRFSRSGRRPHRMPSRTRKRSRLTCSRSSTNCVSPTTIFSPFSNRMGQVLTTRSRSKRGSKTRTLRPCHGLPRARTYAPQRTYGVI</sequence>
<name>A0AAV2Z2N9_9STRA</name>
<keyword evidence="3" id="KW-1185">Reference proteome</keyword>
<proteinExistence type="predicted"/>
<accession>A0AAV2Z2N9</accession>
<comment type="caution">
    <text evidence="2">The sequence shown here is derived from an EMBL/GenBank/DDBJ whole genome shotgun (WGS) entry which is preliminary data.</text>
</comment>
<evidence type="ECO:0000256" key="1">
    <source>
        <dbReference type="SAM" id="MobiDB-lite"/>
    </source>
</evidence>
<evidence type="ECO:0000313" key="3">
    <source>
        <dbReference type="Proteomes" id="UP001146120"/>
    </source>
</evidence>
<feature type="compositionally biased region" description="Basic residues" evidence="1">
    <location>
        <begin position="67"/>
        <end position="79"/>
    </location>
</feature>
<evidence type="ECO:0000313" key="2">
    <source>
        <dbReference type="EMBL" id="DBA00967.1"/>
    </source>
</evidence>
<reference evidence="2" key="2">
    <citation type="journal article" date="2023" name="Microbiol Resour">
        <title>Decontamination and Annotation of the Draft Genome Sequence of the Oomycete Lagenidium giganteum ARSEF 373.</title>
        <authorList>
            <person name="Morgan W.R."/>
            <person name="Tartar A."/>
        </authorList>
    </citation>
    <scope>NUCLEOTIDE SEQUENCE</scope>
    <source>
        <strain evidence="2">ARSEF 373</strain>
    </source>
</reference>
<organism evidence="2 3">
    <name type="scientific">Lagenidium giganteum</name>
    <dbReference type="NCBI Taxonomy" id="4803"/>
    <lineage>
        <taxon>Eukaryota</taxon>
        <taxon>Sar</taxon>
        <taxon>Stramenopiles</taxon>
        <taxon>Oomycota</taxon>
        <taxon>Peronosporomycetes</taxon>
        <taxon>Pythiales</taxon>
        <taxon>Pythiaceae</taxon>
    </lineage>
</organism>
<dbReference type="EMBL" id="DAKRPA010000055">
    <property type="protein sequence ID" value="DBA00967.1"/>
    <property type="molecule type" value="Genomic_DNA"/>
</dbReference>